<dbReference type="EMBL" id="CP010777">
    <property type="protein sequence ID" value="AKQ46045.1"/>
    <property type="molecule type" value="Genomic_DNA"/>
</dbReference>
<dbReference type="AlphaFoldDB" id="A0A0H4VJR7"/>
<gene>
    <name evidence="2" type="ORF">TH63_10985</name>
</gene>
<name>A0A0H4VJR7_9BACT</name>
<dbReference type="PATRIC" id="fig|1379910.4.peg.2388"/>
<feature type="region of interest" description="Disordered" evidence="1">
    <location>
        <begin position="1"/>
        <end position="28"/>
    </location>
</feature>
<sequence>MLIKRKLSGLGTYSRENPSPAQFRYRPSLPCLSGGRPKNYIKKKRKGETLERQLIETFKESALFGGVVMPLATT</sequence>
<dbReference type="STRING" id="1379910.TH63_10985"/>
<evidence type="ECO:0000313" key="2">
    <source>
        <dbReference type="EMBL" id="AKQ46045.1"/>
    </source>
</evidence>
<accession>A0A0H4VJR7</accession>
<keyword evidence="3" id="KW-1185">Reference proteome</keyword>
<organism evidence="2 3">
    <name type="scientific">Rufibacter radiotolerans</name>
    <dbReference type="NCBI Taxonomy" id="1379910"/>
    <lineage>
        <taxon>Bacteria</taxon>
        <taxon>Pseudomonadati</taxon>
        <taxon>Bacteroidota</taxon>
        <taxon>Cytophagia</taxon>
        <taxon>Cytophagales</taxon>
        <taxon>Hymenobacteraceae</taxon>
        <taxon>Rufibacter</taxon>
    </lineage>
</organism>
<reference evidence="2 3" key="1">
    <citation type="submission" date="2015-01" db="EMBL/GenBank/DDBJ databases">
        <title>Rufibacter sp./DG31D/ whole genome sequencing.</title>
        <authorList>
            <person name="Kim M.K."/>
            <person name="Srinivasan S."/>
            <person name="Lee J.-J."/>
        </authorList>
    </citation>
    <scope>NUCLEOTIDE SEQUENCE [LARGE SCALE GENOMIC DNA]</scope>
    <source>
        <strain evidence="2 3">DG31D</strain>
    </source>
</reference>
<proteinExistence type="predicted"/>
<protein>
    <submittedName>
        <fullName evidence="2">Uncharacterized protein</fullName>
    </submittedName>
</protein>
<dbReference type="Proteomes" id="UP000036458">
    <property type="component" value="Chromosome"/>
</dbReference>
<evidence type="ECO:0000256" key="1">
    <source>
        <dbReference type="SAM" id="MobiDB-lite"/>
    </source>
</evidence>
<dbReference type="KEGG" id="ruf:TH63_10985"/>
<evidence type="ECO:0000313" key="3">
    <source>
        <dbReference type="Proteomes" id="UP000036458"/>
    </source>
</evidence>